<reference evidence="3 4" key="1">
    <citation type="submission" date="2020-02" db="EMBL/GenBank/DDBJ databases">
        <authorList>
            <person name="Ferguson B K."/>
        </authorList>
    </citation>
    <scope>NUCLEOTIDE SEQUENCE [LARGE SCALE GENOMIC DNA]</scope>
</reference>
<gene>
    <name evidence="3" type="ORF">NTEN_LOCUS22201</name>
</gene>
<dbReference type="PANTHER" id="PTHR37860:SF1">
    <property type="match status" value="1"/>
</dbReference>
<feature type="region of interest" description="Disordered" evidence="1">
    <location>
        <begin position="1675"/>
        <end position="1753"/>
    </location>
</feature>
<dbReference type="SMART" id="SM00216">
    <property type="entry name" value="VWD"/>
    <property type="match status" value="1"/>
</dbReference>
<feature type="compositionally biased region" description="Basic residues" evidence="1">
    <location>
        <begin position="1710"/>
        <end position="1746"/>
    </location>
</feature>
<dbReference type="PANTHER" id="PTHR37860">
    <property type="entry name" value="AGAP008810-PA"/>
    <property type="match status" value="1"/>
</dbReference>
<dbReference type="PROSITE" id="PS51233">
    <property type="entry name" value="VWFD"/>
    <property type="match status" value="1"/>
</dbReference>
<evidence type="ECO:0000256" key="1">
    <source>
        <dbReference type="SAM" id="MobiDB-lite"/>
    </source>
</evidence>
<sequence length="1784" mass="196815">MQAFSLSTIPISRSSCTLSRSSIKTGLRRTKSENKAYLKATAGSKLYIDADGNIKKSEKPAGGYKLKLPGYLDSNGDFSYDGANLKAKALLDLPKADKKAEAKADLVVKDNKVAGNIDLSWDAKDPAKSLKIQTDSARLAGDTQGITSKNTITYKNAKTILNGKYLVNGKEIASGKLPEKGSTSGELEIVLPSGFKLTGKGADSWDLATKQAESLYGLTVQEAGKGPRDINLKIVGKNFDTDPIQFDTSVTLSYVNPDKKDAILHAILKKVPKDGKWIVKGEIGSSGSLIPKPITAKLDTDISEKILEGELNDDKTIPPITYKLSLTAGSDVAIESTGKVGGTTIAGDLSAKLPGPTIKSLKYSTSNTIDIIPAKGKQNKGPRHYLTELKAKWSNNGGALSIENEANMDSMENLSFKSNLELPDHKKMNIDVSVKDGKKVSFIATKDSKPWLSGNANYEKKVEGKTKSVSGKGEVEIEGKSYPLAYEAVYEELQDGDKFKMEIEAGKRKMSGKLIRLPNDFTWERTYCKEDGKCSKAYITSKISSLSAEEHEQTTAVQLDLSLMNPEYHDIGYKSTYKRKGLIQDQNIELQWSNTEKLKYNAYVHEKQSGIILALPKRTVGAELLYDVAKKGDKAGNIKIEADLWLNKEKNDKLCLIATTEVTRDKENTIITGETKITHPSLKKDLIVKGKASVNDKLNKIDADVVVDIFKKPNQKIVATFKSGRNTEGKSYTLHRSATVKSEGCKLNAGYSSRMVVNTEQYVLTWSESAFIVDSTGAKREASANYEANTKKISAKAKIPDLGIQGELELNLDKSKKEASYSASSTIAGIKYNANSKYTLEDNHLLSTAVLDGRTIVLEAGAKFGKSGILKLVVDSKSAAELNVALDEPNFLKSKYNYDIDSIKAVWHAIASSTANTFRALDKQFVDLMNKQRKEVTAILECLSDTVPDLSAAGEHIKAQLKQIKEELISDKTISKLGKNLKESLGKVADQIEGIVEELVKFVNTINGLVQELVKKLGTVAKEVGPKIQDSIEKISNMIVELAEQVVQLSIKISDAVLEELKKHEADIKAYLQTITDFIHDVGKQFSQLAFALQDELKKFAEGSIESLKDLPLVTMIKEKLEEIKQMDIPEEAWSVYFELVDSLKAILPTKECEDFVTAASDVLVKLLKREPINTEQAGKDLYTKGEAAIRSITKKLAEYVPKQATWKPSKIWSLSWNKLIRVPTGGLRLSIINWILAKDIPTIYEVLAAYTPSLNPLDNIPPFKGVGAIIGGGQIVTFDGQYIDTSGTCSYVLAQDYVDGNFSVSAEYSGTWYLKSITLSNAKDSITLLHKGQPLLNGKPAEFPVQSGDLVSWITPYGVVMMSKAGAKVVCDHLLAACQVEVSGFYFNKLRGLLGNLNYEKFDDLLTPEDKVAKSATELTNAWKTNAACASAPALPPPPRQALCTDLFSKDPELLIGKPWANNEPWRSVCDHSVANAPDNMKKQVACEVAKSYVYFARAKGAVFLRLPSSCADCQLDGKPLGDWSTKEVTTGKAADIVLIVESTTDNEATYKNYVNPLLAALKPELGKQGISDVKVSVVSYNPSLWWPAMHTSKGALSFEPGSPIDIKWIPRPEEKDPVTTVEKVKDALKKASLETGKRAWNRPFQICHHLSSTSRKRRFVCFPDWWDQEPPHTAHLDFGPVPRRQSGRQRGRVHQPERPTFGQDDRQRRRQGARLSMRHRRRTPPPRSVQRRKSPRAPRGLSRRFGRECHTSVSRQTRGFSTVLHPWFFMVRTCWSDSANHQ</sequence>
<evidence type="ECO:0000313" key="4">
    <source>
        <dbReference type="Proteomes" id="UP000479000"/>
    </source>
</evidence>
<organism evidence="3 4">
    <name type="scientific">Nesidiocoris tenuis</name>
    <dbReference type="NCBI Taxonomy" id="355587"/>
    <lineage>
        <taxon>Eukaryota</taxon>
        <taxon>Metazoa</taxon>
        <taxon>Ecdysozoa</taxon>
        <taxon>Arthropoda</taxon>
        <taxon>Hexapoda</taxon>
        <taxon>Insecta</taxon>
        <taxon>Pterygota</taxon>
        <taxon>Neoptera</taxon>
        <taxon>Paraneoptera</taxon>
        <taxon>Hemiptera</taxon>
        <taxon>Heteroptera</taxon>
        <taxon>Panheteroptera</taxon>
        <taxon>Cimicomorpha</taxon>
        <taxon>Miridae</taxon>
        <taxon>Dicyphina</taxon>
        <taxon>Nesidiocoris</taxon>
    </lineage>
</organism>
<accession>A0A6H5HJN8</accession>
<dbReference type="Proteomes" id="UP000479000">
    <property type="component" value="Unassembled WGS sequence"/>
</dbReference>
<feature type="domain" description="VWFD" evidence="2">
    <location>
        <begin position="1266"/>
        <end position="1431"/>
    </location>
</feature>
<protein>
    <recommendedName>
        <fullName evidence="2">VWFD domain-containing protein</fullName>
    </recommendedName>
</protein>
<evidence type="ECO:0000313" key="3">
    <source>
        <dbReference type="EMBL" id="CAB0018292.1"/>
    </source>
</evidence>
<proteinExistence type="predicted"/>
<dbReference type="Pfam" id="PF00094">
    <property type="entry name" value="VWD"/>
    <property type="match status" value="1"/>
</dbReference>
<keyword evidence="4" id="KW-1185">Reference proteome</keyword>
<evidence type="ECO:0000259" key="2">
    <source>
        <dbReference type="PROSITE" id="PS51233"/>
    </source>
</evidence>
<dbReference type="InterPro" id="IPR001846">
    <property type="entry name" value="VWF_type-D"/>
</dbReference>
<dbReference type="OrthoDB" id="6484170at2759"/>
<dbReference type="EMBL" id="CADCXU010032515">
    <property type="protein sequence ID" value="CAB0018292.1"/>
    <property type="molecule type" value="Genomic_DNA"/>
</dbReference>
<name>A0A6H5HJN8_9HEMI</name>